<organism evidence="1 2">
    <name type="scientific">Pseudarthrobacter chlorophenolicus (strain ATCC 700700 / DSM 12829 / CIP 107037 / JCM 12360 / KCTC 9906 / NCIMB 13794 / A6)</name>
    <name type="common">Arthrobacter chlorophenolicus</name>
    <dbReference type="NCBI Taxonomy" id="452863"/>
    <lineage>
        <taxon>Bacteria</taxon>
        <taxon>Bacillati</taxon>
        <taxon>Actinomycetota</taxon>
        <taxon>Actinomycetes</taxon>
        <taxon>Micrococcales</taxon>
        <taxon>Micrococcaceae</taxon>
        <taxon>Pseudarthrobacter</taxon>
    </lineage>
</organism>
<evidence type="ECO:0008006" key="3">
    <source>
        <dbReference type="Google" id="ProtNLM"/>
    </source>
</evidence>
<sequence length="145" mass="15036">MDHPGKVQVPSAHIRPMSNARKTLSAVAAAAAILTAATGCSAGIEPVGGVVSKEDREAYETAHFLTPEGKASADQELAKITGKAAEDRSSAAYVNDVLLRPADWPELAHGKLCEYTAALIGDADRDGTAVPEKARAAANRILADC</sequence>
<gene>
    <name evidence="1" type="ordered locus">Achl_4418</name>
</gene>
<keyword evidence="2" id="KW-1185">Reference proteome</keyword>
<evidence type="ECO:0000313" key="1">
    <source>
        <dbReference type="EMBL" id="ACL42369.1"/>
    </source>
</evidence>
<geneLocation type="plasmid" evidence="1 2">
    <name>pACHL01</name>
</geneLocation>
<evidence type="ECO:0000313" key="2">
    <source>
        <dbReference type="Proteomes" id="UP000002505"/>
    </source>
</evidence>
<dbReference type="AlphaFoldDB" id="B8HIX2"/>
<keyword evidence="1" id="KW-0614">Plasmid</keyword>
<dbReference type="EMBL" id="CP001342">
    <property type="protein sequence ID" value="ACL42369.1"/>
    <property type="molecule type" value="Genomic_DNA"/>
</dbReference>
<name>B8HIX2_PSECP</name>
<reference evidence="1" key="1">
    <citation type="submission" date="2009-01" db="EMBL/GenBank/DDBJ databases">
        <title>Complete sequence of plasmid1 of Arthrobacter chlorophenolicus A6.</title>
        <authorList>
            <consortium name="US DOE Joint Genome Institute"/>
            <person name="Lucas S."/>
            <person name="Copeland A."/>
            <person name="Lapidus A."/>
            <person name="Glavina del Rio T."/>
            <person name="Tice H."/>
            <person name="Bruce D."/>
            <person name="Goodwin L."/>
            <person name="Pitluck S."/>
            <person name="Goltsman E."/>
            <person name="Clum A."/>
            <person name="Larimer F."/>
            <person name="Land M."/>
            <person name="Hauser L."/>
            <person name="Kyrpides N."/>
            <person name="Mikhailova N."/>
            <person name="Jansson J."/>
            <person name="Richardson P."/>
        </authorList>
    </citation>
    <scope>NUCLEOTIDE SEQUENCE [LARGE SCALE GENOMIC DNA]</scope>
    <source>
        <strain evidence="1">A6</strain>
        <plasmid evidence="1">pACHL01</plasmid>
    </source>
</reference>
<proteinExistence type="predicted"/>
<accession>B8HIX2</accession>
<dbReference type="HOGENOM" id="CLU_1782886_0_0_11"/>
<protein>
    <recommendedName>
        <fullName evidence="3">Lipoprotein</fullName>
    </recommendedName>
</protein>
<dbReference type="Proteomes" id="UP000002505">
    <property type="component" value="Plasmid pACHL01"/>
</dbReference>
<dbReference type="KEGG" id="ach:Achl_4418"/>